<feature type="domain" description="Peptidase metallopeptidase" evidence="8">
    <location>
        <begin position="91"/>
        <end position="239"/>
    </location>
</feature>
<dbReference type="RefSeq" id="WP_272425986.1">
    <property type="nucleotide sequence ID" value="NZ_JAGTJJ010000117.1"/>
</dbReference>
<evidence type="ECO:0000256" key="6">
    <source>
        <dbReference type="SAM" id="MobiDB-lite"/>
    </source>
</evidence>
<dbReference type="Pfam" id="PF00413">
    <property type="entry name" value="Peptidase_M10"/>
    <property type="match status" value="1"/>
</dbReference>
<comment type="caution">
    <text evidence="9">The sequence shown here is derived from an EMBL/GenBank/DDBJ whole genome shotgun (WGS) entry which is preliminary data.</text>
</comment>
<evidence type="ECO:0000256" key="4">
    <source>
        <dbReference type="ARBA" id="ARBA00022833"/>
    </source>
</evidence>
<dbReference type="Proteomes" id="UP001151081">
    <property type="component" value="Unassembled WGS sequence"/>
</dbReference>
<dbReference type="InterPro" id="IPR001818">
    <property type="entry name" value="Pept_M10_metallopeptidase"/>
</dbReference>
<proteinExistence type="predicted"/>
<feature type="compositionally biased region" description="Gly residues" evidence="6">
    <location>
        <begin position="271"/>
        <end position="287"/>
    </location>
</feature>
<dbReference type="SMART" id="SM00235">
    <property type="entry name" value="ZnMc"/>
    <property type="match status" value="1"/>
</dbReference>
<dbReference type="PANTHER" id="PTHR10201">
    <property type="entry name" value="MATRIX METALLOPROTEINASE"/>
    <property type="match status" value="1"/>
</dbReference>
<evidence type="ECO:0000313" key="9">
    <source>
        <dbReference type="EMBL" id="MDC3989491.1"/>
    </source>
</evidence>
<name>A0A9X3XK16_9BACT</name>
<keyword evidence="7" id="KW-0732">Signal</keyword>
<keyword evidence="3 9" id="KW-0378">Hydrolase</keyword>
<dbReference type="CDD" id="cd04279">
    <property type="entry name" value="ZnMc_MMP_like_1"/>
    <property type="match status" value="1"/>
</dbReference>
<accession>A0A9X3XK16</accession>
<dbReference type="Gene3D" id="3.40.390.10">
    <property type="entry name" value="Collagenase (Catalytic Domain)"/>
    <property type="match status" value="1"/>
</dbReference>
<dbReference type="PANTHER" id="PTHR10201:SF323">
    <property type="entry name" value="MATRIX METALLOPROTEINASE-21"/>
    <property type="match status" value="1"/>
</dbReference>
<dbReference type="AlphaFoldDB" id="A0A9X3XK16"/>
<feature type="signal peptide" evidence="7">
    <location>
        <begin position="1"/>
        <end position="23"/>
    </location>
</feature>
<keyword evidence="5 9" id="KW-0482">Metalloprotease</keyword>
<dbReference type="SUPFAM" id="SSF55486">
    <property type="entry name" value="Metalloproteases ('zincins'), catalytic domain"/>
    <property type="match status" value="1"/>
</dbReference>
<protein>
    <submittedName>
        <fullName evidence="9">Matrixin family metalloprotease</fullName>
        <ecNumber evidence="9">3.4.24.-</ecNumber>
    </submittedName>
</protein>
<evidence type="ECO:0000256" key="5">
    <source>
        <dbReference type="ARBA" id="ARBA00023049"/>
    </source>
</evidence>
<sequence length="287" mass="30291">MKKLGLVYGLLALSAALATGCVAENGEPVDLENVGMGITWEEFQANAYQEPDTGVYIVDGDTPMFSEAELEAFYLEHVQQGALAVMTSGGSDVKWDSATALNITYCISTGFGSRYSAVVNAMNTATSAWEGAANVNFVHKSDQDANCSAQNKNVIFDVRPVNVGGQYLARAFFPNTSRNGRNVLIDNTAFTSQGISLDGVLRHELGHALGFRHEHTRPEAGVCFEDNNWRGLTPYDSGSVMHYPQCNGTNSWALTLTSQDKAGAAALYGAPGSGGTGGSGGGGKGNK</sequence>
<keyword evidence="10" id="KW-1185">Reference proteome</keyword>
<dbReference type="GO" id="GO:0008270">
    <property type="term" value="F:zinc ion binding"/>
    <property type="evidence" value="ECO:0007669"/>
    <property type="project" value="InterPro"/>
</dbReference>
<feature type="region of interest" description="Disordered" evidence="6">
    <location>
        <begin position="268"/>
        <end position="287"/>
    </location>
</feature>
<evidence type="ECO:0000313" key="10">
    <source>
        <dbReference type="Proteomes" id="UP001151081"/>
    </source>
</evidence>
<reference evidence="9 10" key="1">
    <citation type="submission" date="2021-04" db="EMBL/GenBank/DDBJ databases">
        <title>Genome analysis of Polyangium sp.</title>
        <authorList>
            <person name="Li Y."/>
            <person name="Wang J."/>
        </authorList>
    </citation>
    <scope>NUCLEOTIDE SEQUENCE [LARGE SCALE GENOMIC DNA]</scope>
    <source>
        <strain evidence="9 10">SDU14</strain>
    </source>
</reference>
<dbReference type="InterPro" id="IPR006026">
    <property type="entry name" value="Peptidase_Metallo"/>
</dbReference>
<dbReference type="EMBL" id="JAGTJJ010000117">
    <property type="protein sequence ID" value="MDC3989491.1"/>
    <property type="molecule type" value="Genomic_DNA"/>
</dbReference>
<dbReference type="GO" id="GO:0006508">
    <property type="term" value="P:proteolysis"/>
    <property type="evidence" value="ECO:0007669"/>
    <property type="project" value="UniProtKB-KW"/>
</dbReference>
<evidence type="ECO:0000256" key="3">
    <source>
        <dbReference type="ARBA" id="ARBA00022801"/>
    </source>
</evidence>
<dbReference type="GO" id="GO:0031012">
    <property type="term" value="C:extracellular matrix"/>
    <property type="evidence" value="ECO:0007669"/>
    <property type="project" value="InterPro"/>
</dbReference>
<keyword evidence="2" id="KW-0479">Metal-binding</keyword>
<evidence type="ECO:0000259" key="8">
    <source>
        <dbReference type="SMART" id="SM00235"/>
    </source>
</evidence>
<evidence type="ECO:0000256" key="2">
    <source>
        <dbReference type="ARBA" id="ARBA00022723"/>
    </source>
</evidence>
<dbReference type="InterPro" id="IPR024079">
    <property type="entry name" value="MetalloPept_cat_dom_sf"/>
</dbReference>
<keyword evidence="1" id="KW-0645">Protease</keyword>
<gene>
    <name evidence="9" type="ORF">KEG57_54040</name>
</gene>
<keyword evidence="4" id="KW-0862">Zinc</keyword>
<dbReference type="EC" id="3.4.24.-" evidence="9"/>
<dbReference type="PROSITE" id="PS51257">
    <property type="entry name" value="PROKAR_LIPOPROTEIN"/>
    <property type="match status" value="1"/>
</dbReference>
<feature type="chain" id="PRO_5040752666" evidence="7">
    <location>
        <begin position="24"/>
        <end position="287"/>
    </location>
</feature>
<evidence type="ECO:0000256" key="1">
    <source>
        <dbReference type="ARBA" id="ARBA00022670"/>
    </source>
</evidence>
<evidence type="ECO:0000256" key="7">
    <source>
        <dbReference type="SAM" id="SignalP"/>
    </source>
</evidence>
<dbReference type="GO" id="GO:0004222">
    <property type="term" value="F:metalloendopeptidase activity"/>
    <property type="evidence" value="ECO:0007669"/>
    <property type="project" value="InterPro"/>
</dbReference>
<organism evidence="9 10">
    <name type="scientific">Polyangium jinanense</name>
    <dbReference type="NCBI Taxonomy" id="2829994"/>
    <lineage>
        <taxon>Bacteria</taxon>
        <taxon>Pseudomonadati</taxon>
        <taxon>Myxococcota</taxon>
        <taxon>Polyangia</taxon>
        <taxon>Polyangiales</taxon>
        <taxon>Polyangiaceae</taxon>
        <taxon>Polyangium</taxon>
    </lineage>
</organism>